<dbReference type="InterPro" id="IPR051450">
    <property type="entry name" value="Gfo/Idh/MocA_Oxidoreductases"/>
</dbReference>
<dbReference type="Proteomes" id="UP000663505">
    <property type="component" value="Chromosome"/>
</dbReference>
<dbReference type="EMBL" id="CP071182">
    <property type="protein sequence ID" value="QSO49797.1"/>
    <property type="molecule type" value="Genomic_DNA"/>
</dbReference>
<dbReference type="InterPro" id="IPR004104">
    <property type="entry name" value="Gfo/Idh/MocA-like_OxRdtase_C"/>
</dbReference>
<reference evidence="4 5" key="1">
    <citation type="submission" date="2021-02" db="EMBL/GenBank/DDBJ databases">
        <title>Alicyclobacillus curvatus sp. nov. and Alicyclobacillus mengziensis sp. nov., two acidophilic bacteria isolated from acid mine drainage.</title>
        <authorList>
            <person name="Huang Y."/>
        </authorList>
    </citation>
    <scope>NUCLEOTIDE SEQUENCE [LARGE SCALE GENOMIC DNA]</scope>
    <source>
        <strain evidence="4 5">S30H14</strain>
    </source>
</reference>
<dbReference type="AlphaFoldDB" id="A0A9X7W3Y9"/>
<feature type="domain" description="Gfo/Idh/MocA-like oxidoreductase N-terminal" evidence="2">
    <location>
        <begin position="3"/>
        <end position="125"/>
    </location>
</feature>
<dbReference type="InterPro" id="IPR000683">
    <property type="entry name" value="Gfo/Idh/MocA-like_OxRdtase_N"/>
</dbReference>
<dbReference type="GO" id="GO:0000166">
    <property type="term" value="F:nucleotide binding"/>
    <property type="evidence" value="ECO:0007669"/>
    <property type="project" value="InterPro"/>
</dbReference>
<dbReference type="Pfam" id="PF02894">
    <property type="entry name" value="GFO_IDH_MocA_C"/>
    <property type="match status" value="1"/>
</dbReference>
<sequence length="435" mass="49939">MKNYCIVGLGSRGLYMYAQDLLSNYRDVARLTGLCDINAGRIENAKQVLGEDIPGFTDFEEMLDKVPCDVVIVTTKDAAHDHYIIRAMERGKDVITEKPMTTTEEKCNAILEAERRTGRNVRVTFNYRYAPYKTQVKKLLREGIIGEIHSVEFRWFLDTVHGADYFRRWHAHKENSGGLIVHKSTHHFDLINWWLDLEPQEVAAMGARKYYVPSRYPKHGERCATCEVADGCEFYLDLGSDEKLKKLYKDNEQLDGYYRDRCVFSEDIDIEDTLSVIVRYPQQIQLTYGLTAATSFEGWQVAFNGSKGRLEAFEPEYFVSQHEQTEFGRRSSMHIRQPMDWRHGEEGEISRFDSLQIRFYPLFGGVQTFDVPYVQEGHGGGDRLLRDHLFRDASYDPYGHVAGTRAGAMSILVGVAANKSMAEKQFVRIGDLLAE</sequence>
<organism evidence="4 5">
    <name type="scientific">Alicyclobacillus mengziensis</name>
    <dbReference type="NCBI Taxonomy" id="2931921"/>
    <lineage>
        <taxon>Bacteria</taxon>
        <taxon>Bacillati</taxon>
        <taxon>Bacillota</taxon>
        <taxon>Bacilli</taxon>
        <taxon>Bacillales</taxon>
        <taxon>Alicyclobacillaceae</taxon>
        <taxon>Alicyclobacillus</taxon>
    </lineage>
</organism>
<dbReference type="SUPFAM" id="SSF55347">
    <property type="entry name" value="Glyceraldehyde-3-phosphate dehydrogenase-like, C-terminal domain"/>
    <property type="match status" value="1"/>
</dbReference>
<evidence type="ECO:0000313" key="4">
    <source>
        <dbReference type="EMBL" id="QSO49797.1"/>
    </source>
</evidence>
<name>A0A9X7W3Y9_9BACL</name>
<dbReference type="PANTHER" id="PTHR43377">
    <property type="entry name" value="BILIVERDIN REDUCTASE A"/>
    <property type="match status" value="1"/>
</dbReference>
<keyword evidence="5" id="KW-1185">Reference proteome</keyword>
<evidence type="ECO:0000259" key="2">
    <source>
        <dbReference type="Pfam" id="PF01408"/>
    </source>
</evidence>
<dbReference type="PANTHER" id="PTHR43377:SF2">
    <property type="entry name" value="BINDING ROSSMANN FOLD OXIDOREDUCTASE, PUTATIVE (AFU_ORTHOLOGUE AFUA_4G00560)-RELATED"/>
    <property type="match status" value="1"/>
</dbReference>
<dbReference type="Gene3D" id="3.30.360.10">
    <property type="entry name" value="Dihydrodipicolinate Reductase, domain 2"/>
    <property type="match status" value="1"/>
</dbReference>
<feature type="domain" description="Gfo/Idh/MocA-like oxidoreductase C-terminal" evidence="3">
    <location>
        <begin position="137"/>
        <end position="427"/>
    </location>
</feature>
<evidence type="ECO:0000256" key="1">
    <source>
        <dbReference type="ARBA" id="ARBA00010928"/>
    </source>
</evidence>
<protein>
    <submittedName>
        <fullName evidence="4">Gfo/Idh/MocA family oxidoreductase</fullName>
    </submittedName>
</protein>
<gene>
    <name evidence="4" type="ORF">JZ786_10125</name>
</gene>
<dbReference type="Gene3D" id="3.40.50.720">
    <property type="entry name" value="NAD(P)-binding Rossmann-like Domain"/>
    <property type="match status" value="1"/>
</dbReference>
<evidence type="ECO:0000313" key="5">
    <source>
        <dbReference type="Proteomes" id="UP000663505"/>
    </source>
</evidence>
<proteinExistence type="inferred from homology"/>
<dbReference type="KEGG" id="afx:JZ786_10125"/>
<comment type="similarity">
    <text evidence="1">Belongs to the Gfo/Idh/MocA family.</text>
</comment>
<dbReference type="InterPro" id="IPR036291">
    <property type="entry name" value="NAD(P)-bd_dom_sf"/>
</dbReference>
<evidence type="ECO:0000259" key="3">
    <source>
        <dbReference type="Pfam" id="PF02894"/>
    </source>
</evidence>
<dbReference type="SUPFAM" id="SSF51735">
    <property type="entry name" value="NAD(P)-binding Rossmann-fold domains"/>
    <property type="match status" value="1"/>
</dbReference>
<accession>A0A9X7W3Y9</accession>
<dbReference type="Pfam" id="PF01408">
    <property type="entry name" value="GFO_IDH_MocA"/>
    <property type="match status" value="1"/>
</dbReference>